<dbReference type="AlphaFoldDB" id="A0A2T4IIV8"/>
<gene>
    <name evidence="2" type="ORF">C8261_03225</name>
</gene>
<evidence type="ECO:0000313" key="2">
    <source>
        <dbReference type="EMBL" id="PTD97701.1"/>
    </source>
</evidence>
<reference evidence="2 3" key="1">
    <citation type="submission" date="2018-03" db="EMBL/GenBank/DDBJ databases">
        <authorList>
            <person name="Keele B.F."/>
        </authorList>
    </citation>
    <scope>NUCLEOTIDE SEQUENCE [LARGE SCALE GENOMIC DNA]</scope>
    <source>
        <strain evidence="2 3">D20</strain>
    </source>
</reference>
<protein>
    <submittedName>
        <fullName evidence="2">Uncharacterized protein</fullName>
    </submittedName>
</protein>
<sequence>MQISALSSLYVPPSKPAASHASTGNETVQDASAPATAPIELPPLRLLQGAELPRATAEFAAEAGRQFRAAGIAIPPEPVLGMDRMGKVVVANEHPDKARIEQLFQDTPALRDRFAELSAAHQLQRAVTGYDEFVGAYERLQGNPAAQAALVRERIAHNNAQFFMRMDGDGGEPFFAGLGRISA</sequence>
<proteinExistence type="predicted"/>
<name>A0A2T4IIV8_9RHOO</name>
<evidence type="ECO:0000256" key="1">
    <source>
        <dbReference type="SAM" id="MobiDB-lite"/>
    </source>
</evidence>
<feature type="region of interest" description="Disordered" evidence="1">
    <location>
        <begin position="1"/>
        <end position="33"/>
    </location>
</feature>
<reference evidence="2 3" key="2">
    <citation type="submission" date="2018-04" db="EMBL/GenBank/DDBJ databases">
        <title>Thauera lacus sp. nov., isolated from an saline lake in Inner Mongolia, China.</title>
        <authorList>
            <person name="Liang Q.-Y."/>
        </authorList>
    </citation>
    <scope>NUCLEOTIDE SEQUENCE [LARGE SCALE GENOMIC DNA]</scope>
    <source>
        <strain evidence="2 3">D20</strain>
    </source>
</reference>
<evidence type="ECO:0000313" key="3">
    <source>
        <dbReference type="Proteomes" id="UP000241193"/>
    </source>
</evidence>
<dbReference type="RefSeq" id="WP_107492221.1">
    <property type="nucleotide sequence ID" value="NZ_PZKC01000002.1"/>
</dbReference>
<organism evidence="2 3">
    <name type="scientific">Pseudothauera lacus</name>
    <dbReference type="NCBI Taxonomy" id="2136175"/>
    <lineage>
        <taxon>Bacteria</taxon>
        <taxon>Pseudomonadati</taxon>
        <taxon>Pseudomonadota</taxon>
        <taxon>Betaproteobacteria</taxon>
        <taxon>Rhodocyclales</taxon>
        <taxon>Zoogloeaceae</taxon>
        <taxon>Pseudothauera</taxon>
    </lineage>
</organism>
<accession>A0A2T4IIV8</accession>
<dbReference type="OrthoDB" id="9182630at2"/>
<keyword evidence="3" id="KW-1185">Reference proteome</keyword>
<dbReference type="EMBL" id="PZKC01000002">
    <property type="protein sequence ID" value="PTD97701.1"/>
    <property type="molecule type" value="Genomic_DNA"/>
</dbReference>
<comment type="caution">
    <text evidence="2">The sequence shown here is derived from an EMBL/GenBank/DDBJ whole genome shotgun (WGS) entry which is preliminary data.</text>
</comment>
<feature type="compositionally biased region" description="Polar residues" evidence="1">
    <location>
        <begin position="20"/>
        <end position="30"/>
    </location>
</feature>
<dbReference type="Proteomes" id="UP000241193">
    <property type="component" value="Unassembled WGS sequence"/>
</dbReference>